<accession>A0A7T4EGK3</accession>
<dbReference type="SMART" id="SM00563">
    <property type="entry name" value="PlsC"/>
    <property type="match status" value="1"/>
</dbReference>
<dbReference type="SUPFAM" id="SSF56784">
    <property type="entry name" value="HAD-like"/>
    <property type="match status" value="1"/>
</dbReference>
<dbReference type="Pfam" id="PF08282">
    <property type="entry name" value="Hydrolase_3"/>
    <property type="match status" value="2"/>
</dbReference>
<reference evidence="3 4" key="1">
    <citation type="submission" date="2020-12" db="EMBL/GenBank/DDBJ databases">
        <title>FDA dAtabase for Regulatory Grade micrObial Sequences (FDA-ARGOS): Supporting development and validation of Infectious Disease Dx tests.</title>
        <authorList>
            <person name="Sproer C."/>
            <person name="Gronow S."/>
            <person name="Severitt S."/>
            <person name="Schroder I."/>
            <person name="Tallon L."/>
            <person name="Sadzewicz L."/>
            <person name="Zhao X."/>
            <person name="Boylan J."/>
            <person name="Ott S."/>
            <person name="Bowen H."/>
            <person name="Vavikolanu K."/>
            <person name="Mehta A."/>
            <person name="Aluvathingal J."/>
            <person name="Nadendla S."/>
            <person name="Lowell S."/>
            <person name="Myers T."/>
            <person name="Yan Y."/>
            <person name="Sichtig H."/>
        </authorList>
    </citation>
    <scope>NUCLEOTIDE SEQUENCE [LARGE SCALE GENOMIC DNA]</scope>
    <source>
        <strain evidence="3 4">FDAARGOS_1053</strain>
    </source>
</reference>
<dbReference type="RefSeq" id="WP_084036169.1">
    <property type="nucleotide sequence ID" value="NZ_CP066007.1"/>
</dbReference>
<feature type="domain" description="Phospholipid/glycerol acyltransferase" evidence="2">
    <location>
        <begin position="38"/>
        <end position="152"/>
    </location>
</feature>
<dbReference type="Gene3D" id="3.30.1240.10">
    <property type="match status" value="2"/>
</dbReference>
<dbReference type="GO" id="GO:0016746">
    <property type="term" value="F:acyltransferase activity"/>
    <property type="evidence" value="ECO:0007669"/>
    <property type="project" value="InterPro"/>
</dbReference>
<dbReference type="Proteomes" id="UP000596145">
    <property type="component" value="Chromosome"/>
</dbReference>
<evidence type="ECO:0000313" key="3">
    <source>
        <dbReference type="EMBL" id="QQB46989.1"/>
    </source>
</evidence>
<dbReference type="InterPro" id="IPR036412">
    <property type="entry name" value="HAD-like_sf"/>
</dbReference>
<dbReference type="GeneID" id="92761219"/>
<name>A0A7T4EGK3_9CORY</name>
<dbReference type="PANTHER" id="PTHR10000:SF8">
    <property type="entry name" value="HAD SUPERFAMILY HYDROLASE-LIKE, TYPE 3"/>
    <property type="match status" value="1"/>
</dbReference>
<dbReference type="OrthoDB" id="3210041at2"/>
<dbReference type="PANTHER" id="PTHR10000">
    <property type="entry name" value="PHOSPHOSERINE PHOSPHATASE"/>
    <property type="match status" value="1"/>
</dbReference>
<sequence length="582" mass="63172">MGEPFYHTVIGLARALFKAQGLKFTVSGWENVPKDGGAVIAVNHTGYLDFMYAGIPFRLHKRYVRYMAKAEAFKNPFVGGILRGMKHIPVDRIDGHTSLEAAVDALKRGELVGIFPESTVSQSFEIKSIRSGAVRMSAESGTPIIPVIMFGSQRVLTKGHKANLGRSHTPIHIRVLPGWQSTATTPEEVQADKEKLRTQMQEGLNQVIAEYEEKEGPLPHEYWVPARFGGTAPTLEEAEADYKKIEEERSRVRTLRDDLKAISASISTKTKELYGEAASEENLRKAKAHLDKLLGDVSEGLSEGQDKIAAARAEIREAWENGSKKLSDDSLVALALQAKQVYSKLPFVLPKTIELISCDVDGTILRSDHTVSERTAAALDAAPVPVILATGRPRDKIDEVVNQLPFKPLCVLANGAMIWDSATDTVLYQAEFSDADIQFIDSCVRAVSDDAAIAWSGKVKCLVSDDQFTSAELCADISGRVGDRATVTWSAEGGFAEISVPGVSKATGVARILEEKGINPRNVLAFGDMPNDIELFELVGTSVAMGNAVPEAVEKATLATAANEEDGVALVVERLTKKLQSN</sequence>
<dbReference type="InterPro" id="IPR023214">
    <property type="entry name" value="HAD_sf"/>
</dbReference>
<evidence type="ECO:0000259" key="2">
    <source>
        <dbReference type="SMART" id="SM00563"/>
    </source>
</evidence>
<protein>
    <submittedName>
        <fullName evidence="3">HAD hydrolase family protein</fullName>
    </submittedName>
</protein>
<feature type="coiled-coil region" evidence="1">
    <location>
        <begin position="235"/>
        <end position="265"/>
    </location>
</feature>
<dbReference type="InterPro" id="IPR002123">
    <property type="entry name" value="Plipid/glycerol_acylTrfase"/>
</dbReference>
<dbReference type="GO" id="GO:0005829">
    <property type="term" value="C:cytosol"/>
    <property type="evidence" value="ECO:0007669"/>
    <property type="project" value="TreeGrafter"/>
</dbReference>
<proteinExistence type="predicted"/>
<dbReference type="CDD" id="cd07989">
    <property type="entry name" value="LPLAT_AGPAT-like"/>
    <property type="match status" value="1"/>
</dbReference>
<dbReference type="EMBL" id="CP066007">
    <property type="protein sequence ID" value="QQB46989.1"/>
    <property type="molecule type" value="Genomic_DNA"/>
</dbReference>
<gene>
    <name evidence="3" type="ORF">I6I10_03475</name>
</gene>
<dbReference type="SUPFAM" id="SSF69593">
    <property type="entry name" value="Glycerol-3-phosphate (1)-acyltransferase"/>
    <property type="match status" value="1"/>
</dbReference>
<evidence type="ECO:0000313" key="4">
    <source>
        <dbReference type="Proteomes" id="UP000596145"/>
    </source>
</evidence>
<dbReference type="GO" id="GO:0000287">
    <property type="term" value="F:magnesium ion binding"/>
    <property type="evidence" value="ECO:0007669"/>
    <property type="project" value="TreeGrafter"/>
</dbReference>
<dbReference type="Gene3D" id="3.40.50.1000">
    <property type="entry name" value="HAD superfamily/HAD-like"/>
    <property type="match status" value="2"/>
</dbReference>
<dbReference type="Pfam" id="PF01553">
    <property type="entry name" value="Acyltransferase"/>
    <property type="match status" value="1"/>
</dbReference>
<evidence type="ECO:0000256" key="1">
    <source>
        <dbReference type="SAM" id="Coils"/>
    </source>
</evidence>
<dbReference type="AlphaFoldDB" id="A0A7T4EGK3"/>
<keyword evidence="1" id="KW-0175">Coiled coil</keyword>
<dbReference type="GO" id="GO:0016791">
    <property type="term" value="F:phosphatase activity"/>
    <property type="evidence" value="ECO:0007669"/>
    <property type="project" value="TreeGrafter"/>
</dbReference>
<keyword evidence="3" id="KW-0378">Hydrolase</keyword>
<organism evidence="3 4">
    <name type="scientific">Corynebacterium glucuronolyticum</name>
    <dbReference type="NCBI Taxonomy" id="39791"/>
    <lineage>
        <taxon>Bacteria</taxon>
        <taxon>Bacillati</taxon>
        <taxon>Actinomycetota</taxon>
        <taxon>Actinomycetes</taxon>
        <taxon>Mycobacteriales</taxon>
        <taxon>Corynebacteriaceae</taxon>
        <taxon>Corynebacterium</taxon>
    </lineage>
</organism>